<keyword evidence="4" id="KW-1185">Reference proteome</keyword>
<gene>
    <name evidence="3" type="ORF">ACFO6W_02595</name>
</gene>
<dbReference type="EMBL" id="JBHSGN010000015">
    <property type="protein sequence ID" value="MFC4672575.1"/>
    <property type="molecule type" value="Genomic_DNA"/>
</dbReference>
<protein>
    <submittedName>
        <fullName evidence="3">DUF418 domain-containing protein</fullName>
    </submittedName>
</protein>
<evidence type="ECO:0000313" key="4">
    <source>
        <dbReference type="Proteomes" id="UP001596023"/>
    </source>
</evidence>
<evidence type="ECO:0000256" key="1">
    <source>
        <dbReference type="SAM" id="Phobius"/>
    </source>
</evidence>
<name>A0ABV9KRL1_9BACT</name>
<dbReference type="InterPro" id="IPR052529">
    <property type="entry name" value="Bact_Transport_Assoc"/>
</dbReference>
<feature type="domain" description="DUF418" evidence="2">
    <location>
        <begin position="11"/>
        <end position="170"/>
    </location>
</feature>
<reference evidence="4" key="1">
    <citation type="journal article" date="2019" name="Int. J. Syst. Evol. Microbiol.">
        <title>The Global Catalogue of Microorganisms (GCM) 10K type strain sequencing project: providing services to taxonomists for standard genome sequencing and annotation.</title>
        <authorList>
            <consortium name="The Broad Institute Genomics Platform"/>
            <consortium name="The Broad Institute Genome Sequencing Center for Infectious Disease"/>
            <person name="Wu L."/>
            <person name="Ma J."/>
        </authorList>
    </citation>
    <scope>NUCLEOTIDE SEQUENCE [LARGE SCALE GENOMIC DNA]</scope>
    <source>
        <strain evidence="4">CCUG 66188</strain>
    </source>
</reference>
<dbReference type="RefSeq" id="WP_379993764.1">
    <property type="nucleotide sequence ID" value="NZ_JBHSGN010000015.1"/>
</dbReference>
<organism evidence="3 4">
    <name type="scientific">Dysgonomonas termitidis</name>
    <dbReference type="NCBI Taxonomy" id="1516126"/>
    <lineage>
        <taxon>Bacteria</taxon>
        <taxon>Pseudomonadati</taxon>
        <taxon>Bacteroidota</taxon>
        <taxon>Bacteroidia</taxon>
        <taxon>Bacteroidales</taxon>
        <taxon>Dysgonomonadaceae</taxon>
        <taxon>Dysgonomonas</taxon>
    </lineage>
</organism>
<dbReference type="InterPro" id="IPR007349">
    <property type="entry name" value="DUF418"/>
</dbReference>
<dbReference type="PANTHER" id="PTHR30590:SF2">
    <property type="entry name" value="INNER MEMBRANE PROTEIN"/>
    <property type="match status" value="1"/>
</dbReference>
<dbReference type="PANTHER" id="PTHR30590">
    <property type="entry name" value="INNER MEMBRANE PROTEIN"/>
    <property type="match status" value="1"/>
</dbReference>
<evidence type="ECO:0000259" key="2">
    <source>
        <dbReference type="Pfam" id="PF04235"/>
    </source>
</evidence>
<comment type="caution">
    <text evidence="3">The sequence shown here is derived from an EMBL/GenBank/DDBJ whole genome shotgun (WGS) entry which is preliminary data.</text>
</comment>
<keyword evidence="1" id="KW-1133">Transmembrane helix</keyword>
<proteinExistence type="predicted"/>
<evidence type="ECO:0000313" key="3">
    <source>
        <dbReference type="EMBL" id="MFC4672575.1"/>
    </source>
</evidence>
<keyword evidence="1" id="KW-0812">Transmembrane</keyword>
<feature type="transmembrane region" description="Helical" evidence="1">
    <location>
        <begin position="61"/>
        <end position="81"/>
    </location>
</feature>
<keyword evidence="1" id="KW-0472">Membrane</keyword>
<sequence>MGLFLIGLYIGRNRVYANLEKNKSLLKTIRFYGYIIGLPASLLYAWSAMNGHPLGLAAHSAVYTVSVFPLSLAYISTICLWHIHRKEHILFRAMAAPGRMALTNYIMQSVFGIIIFYGVGFALGATLGLIYVEMIAAVIFLLQITYSHLWLSGLQFGPLEWAWRMLTYGKFLKIRKQQVS</sequence>
<feature type="transmembrane region" description="Helical" evidence="1">
    <location>
        <begin position="31"/>
        <end position="49"/>
    </location>
</feature>
<feature type="transmembrane region" description="Helical" evidence="1">
    <location>
        <begin position="102"/>
        <end position="123"/>
    </location>
</feature>
<dbReference type="Pfam" id="PF04235">
    <property type="entry name" value="DUF418"/>
    <property type="match status" value="1"/>
</dbReference>
<accession>A0ABV9KRL1</accession>
<dbReference type="Proteomes" id="UP001596023">
    <property type="component" value="Unassembled WGS sequence"/>
</dbReference>
<feature type="transmembrane region" description="Helical" evidence="1">
    <location>
        <begin position="129"/>
        <end position="151"/>
    </location>
</feature>